<dbReference type="InterPro" id="IPR036271">
    <property type="entry name" value="Tet_transcr_reg_TetR-rel_C_sf"/>
</dbReference>
<organism evidence="5 6">
    <name type="scientific">Candidatus Caccovicinus merdipullorum</name>
    <dbReference type="NCBI Taxonomy" id="2840724"/>
    <lineage>
        <taxon>Bacteria</taxon>
        <taxon>Bacillati</taxon>
        <taxon>Bacillota</taxon>
        <taxon>Clostridia</taxon>
        <taxon>Eubacteriales</taxon>
        <taxon>Candidatus Caccovicinus</taxon>
    </lineage>
</organism>
<gene>
    <name evidence="5" type="ORF">IAB60_03250</name>
</gene>
<feature type="domain" description="HTH tetR-type" evidence="4">
    <location>
        <begin position="8"/>
        <end position="68"/>
    </location>
</feature>
<dbReference type="Gene3D" id="1.10.357.10">
    <property type="entry name" value="Tetracycline Repressor, domain 2"/>
    <property type="match status" value="1"/>
</dbReference>
<accession>A0A9D1KFA5</accession>
<dbReference type="Pfam" id="PF00440">
    <property type="entry name" value="TetR_N"/>
    <property type="match status" value="1"/>
</dbReference>
<evidence type="ECO:0000313" key="6">
    <source>
        <dbReference type="Proteomes" id="UP000886860"/>
    </source>
</evidence>
<dbReference type="InterPro" id="IPR009057">
    <property type="entry name" value="Homeodomain-like_sf"/>
</dbReference>
<evidence type="ECO:0000256" key="3">
    <source>
        <dbReference type="SAM" id="MobiDB-lite"/>
    </source>
</evidence>
<feature type="DNA-binding region" description="H-T-H motif" evidence="2">
    <location>
        <begin position="31"/>
        <end position="50"/>
    </location>
</feature>
<dbReference type="SUPFAM" id="SSF48498">
    <property type="entry name" value="Tetracyclin repressor-like, C-terminal domain"/>
    <property type="match status" value="1"/>
</dbReference>
<dbReference type="Proteomes" id="UP000886860">
    <property type="component" value="Unassembled WGS sequence"/>
</dbReference>
<name>A0A9D1KFA5_9FIRM</name>
<evidence type="ECO:0000256" key="1">
    <source>
        <dbReference type="ARBA" id="ARBA00023125"/>
    </source>
</evidence>
<reference evidence="5" key="2">
    <citation type="journal article" date="2021" name="PeerJ">
        <title>Extensive microbial diversity within the chicken gut microbiome revealed by metagenomics and culture.</title>
        <authorList>
            <person name="Gilroy R."/>
            <person name="Ravi A."/>
            <person name="Getino M."/>
            <person name="Pursley I."/>
            <person name="Horton D.L."/>
            <person name="Alikhan N.F."/>
            <person name="Baker D."/>
            <person name="Gharbi K."/>
            <person name="Hall N."/>
            <person name="Watson M."/>
            <person name="Adriaenssens E.M."/>
            <person name="Foster-Nyarko E."/>
            <person name="Jarju S."/>
            <person name="Secka A."/>
            <person name="Antonio M."/>
            <person name="Oren A."/>
            <person name="Chaudhuri R.R."/>
            <person name="La Ragione R."/>
            <person name="Hildebrand F."/>
            <person name="Pallen M.J."/>
        </authorList>
    </citation>
    <scope>NUCLEOTIDE SEQUENCE</scope>
    <source>
        <strain evidence="5">CHK123-3438</strain>
    </source>
</reference>
<dbReference type="Gene3D" id="1.10.10.60">
    <property type="entry name" value="Homeodomain-like"/>
    <property type="match status" value="1"/>
</dbReference>
<comment type="caution">
    <text evidence="5">The sequence shown here is derived from an EMBL/GenBank/DDBJ whole genome shotgun (WGS) entry which is preliminary data.</text>
</comment>
<sequence>MKQKERQERSRKEIFQAAMEEFGSNDYDKVTMESICTRHKISKGMMYHYYSGKDELFLQCVEAMFQMLKEYVEQKAPAVTEQNSFQAIKDYFLIREYFFEDHPQEKRIFENAMLRRPKHLAEQIREIRRPIREMNRIFIEKVVARMKLRPGLNQRQVIRYLESMEYSFRTVLLQYQEEEGAEDIHAMLKLVEEVVDMVFFGVIQRTETGSGQRAAGSEDMETRIGAGRNTGI</sequence>
<dbReference type="SUPFAM" id="SSF46689">
    <property type="entry name" value="Homeodomain-like"/>
    <property type="match status" value="1"/>
</dbReference>
<dbReference type="InterPro" id="IPR001647">
    <property type="entry name" value="HTH_TetR"/>
</dbReference>
<dbReference type="EMBL" id="DVKS01000053">
    <property type="protein sequence ID" value="HIT41111.1"/>
    <property type="molecule type" value="Genomic_DNA"/>
</dbReference>
<dbReference type="PROSITE" id="PS50977">
    <property type="entry name" value="HTH_TETR_2"/>
    <property type="match status" value="1"/>
</dbReference>
<dbReference type="GO" id="GO:0003677">
    <property type="term" value="F:DNA binding"/>
    <property type="evidence" value="ECO:0007669"/>
    <property type="project" value="UniProtKB-UniRule"/>
</dbReference>
<keyword evidence="1 2" id="KW-0238">DNA-binding</keyword>
<dbReference type="PANTHER" id="PTHR30328:SF54">
    <property type="entry name" value="HTH-TYPE TRANSCRIPTIONAL REPRESSOR SCO4008"/>
    <property type="match status" value="1"/>
</dbReference>
<dbReference type="AlphaFoldDB" id="A0A9D1KFA5"/>
<dbReference type="PANTHER" id="PTHR30328">
    <property type="entry name" value="TRANSCRIPTIONAL REPRESSOR"/>
    <property type="match status" value="1"/>
</dbReference>
<dbReference type="GO" id="GO:0006355">
    <property type="term" value="P:regulation of DNA-templated transcription"/>
    <property type="evidence" value="ECO:0007669"/>
    <property type="project" value="UniProtKB-ARBA"/>
</dbReference>
<feature type="region of interest" description="Disordered" evidence="3">
    <location>
        <begin position="210"/>
        <end position="232"/>
    </location>
</feature>
<evidence type="ECO:0000313" key="5">
    <source>
        <dbReference type="EMBL" id="HIT41111.1"/>
    </source>
</evidence>
<protein>
    <submittedName>
        <fullName evidence="5">TetR/AcrR family transcriptional regulator</fullName>
    </submittedName>
</protein>
<reference evidence="5" key="1">
    <citation type="submission" date="2020-10" db="EMBL/GenBank/DDBJ databases">
        <authorList>
            <person name="Gilroy R."/>
        </authorList>
    </citation>
    <scope>NUCLEOTIDE SEQUENCE</scope>
    <source>
        <strain evidence="5">CHK123-3438</strain>
    </source>
</reference>
<dbReference type="InterPro" id="IPR050109">
    <property type="entry name" value="HTH-type_TetR-like_transc_reg"/>
</dbReference>
<evidence type="ECO:0000259" key="4">
    <source>
        <dbReference type="PROSITE" id="PS50977"/>
    </source>
</evidence>
<proteinExistence type="predicted"/>
<evidence type="ECO:0000256" key="2">
    <source>
        <dbReference type="PROSITE-ProRule" id="PRU00335"/>
    </source>
</evidence>